<reference evidence="1" key="2">
    <citation type="submission" date="2020-08" db="EMBL/GenBank/DDBJ databases">
        <authorList>
            <person name="Chen M."/>
            <person name="Teng W."/>
            <person name="Zhao L."/>
            <person name="Hu C."/>
            <person name="Zhou Y."/>
            <person name="Han B."/>
            <person name="Song L."/>
            <person name="Shu W."/>
        </authorList>
    </citation>
    <scope>NUCLEOTIDE SEQUENCE</scope>
    <source>
        <strain evidence="1">FACHB-1375</strain>
    </source>
</reference>
<reference evidence="1" key="1">
    <citation type="journal article" date="2015" name="ISME J.">
        <title>Draft Genome Sequence of Streptomyces incarnatus NRRL8089, which Produces the Nucleoside Antibiotic Sinefungin.</title>
        <authorList>
            <person name="Oshima K."/>
            <person name="Hattori M."/>
            <person name="Shimizu H."/>
            <person name="Fukuda K."/>
            <person name="Nemoto M."/>
            <person name="Inagaki K."/>
            <person name="Tamura T."/>
        </authorList>
    </citation>
    <scope>NUCLEOTIDE SEQUENCE</scope>
    <source>
        <strain evidence="1">FACHB-1375</strain>
    </source>
</reference>
<protein>
    <submittedName>
        <fullName evidence="1">Uncharacterized protein</fullName>
    </submittedName>
</protein>
<dbReference type="RefSeq" id="WP_206756677.1">
    <property type="nucleotide sequence ID" value="NZ_JACJPW010000212.1"/>
</dbReference>
<dbReference type="Proteomes" id="UP000641646">
    <property type="component" value="Unassembled WGS sequence"/>
</dbReference>
<dbReference type="EMBL" id="JACJPW010000212">
    <property type="protein sequence ID" value="MBD2186449.1"/>
    <property type="molecule type" value="Genomic_DNA"/>
</dbReference>
<keyword evidence="2" id="KW-1185">Reference proteome</keyword>
<accession>A0A926VPX3</accession>
<evidence type="ECO:0000313" key="2">
    <source>
        <dbReference type="Proteomes" id="UP000641646"/>
    </source>
</evidence>
<comment type="caution">
    <text evidence="1">The sequence shown here is derived from an EMBL/GenBank/DDBJ whole genome shotgun (WGS) entry which is preliminary data.</text>
</comment>
<sequence>MFKGVWVLADAPLGNNGSADGDVVLCLEIPGRLFEDYEWVEEDLECRMYRESFIPAAELNRYPIQVWNEQE</sequence>
<proteinExistence type="predicted"/>
<organism evidence="1 2">
    <name type="scientific">Aerosakkonema funiforme FACHB-1375</name>
    <dbReference type="NCBI Taxonomy" id="2949571"/>
    <lineage>
        <taxon>Bacteria</taxon>
        <taxon>Bacillati</taxon>
        <taxon>Cyanobacteriota</taxon>
        <taxon>Cyanophyceae</taxon>
        <taxon>Oscillatoriophycideae</taxon>
        <taxon>Aerosakkonematales</taxon>
        <taxon>Aerosakkonemataceae</taxon>
        <taxon>Aerosakkonema</taxon>
    </lineage>
</organism>
<gene>
    <name evidence="1" type="ORF">H6G03_36275</name>
</gene>
<name>A0A926VPX3_9CYAN</name>
<evidence type="ECO:0000313" key="1">
    <source>
        <dbReference type="EMBL" id="MBD2186449.1"/>
    </source>
</evidence>
<dbReference type="AlphaFoldDB" id="A0A926VPX3"/>